<feature type="transmembrane region" description="Helical" evidence="1">
    <location>
        <begin position="333"/>
        <end position="352"/>
    </location>
</feature>
<dbReference type="OrthoDB" id="437634at2759"/>
<feature type="transmembrane region" description="Helical" evidence="1">
    <location>
        <begin position="177"/>
        <end position="197"/>
    </location>
</feature>
<feature type="transmembrane region" description="Helical" evidence="1">
    <location>
        <begin position="35"/>
        <end position="55"/>
    </location>
</feature>
<reference evidence="2" key="1">
    <citation type="submission" date="2021-02" db="EMBL/GenBank/DDBJ databases">
        <authorList>
            <person name="Dougan E. K."/>
            <person name="Rhodes N."/>
            <person name="Thang M."/>
            <person name="Chan C."/>
        </authorList>
    </citation>
    <scope>NUCLEOTIDE SEQUENCE</scope>
</reference>
<keyword evidence="1" id="KW-0812">Transmembrane</keyword>
<feature type="transmembrane region" description="Helical" evidence="1">
    <location>
        <begin position="238"/>
        <end position="271"/>
    </location>
</feature>
<evidence type="ECO:0000313" key="2">
    <source>
        <dbReference type="EMBL" id="CAE7408584.1"/>
    </source>
</evidence>
<keyword evidence="1" id="KW-0472">Membrane</keyword>
<keyword evidence="1" id="KW-1133">Transmembrane helix</keyword>
<evidence type="ECO:0000256" key="1">
    <source>
        <dbReference type="SAM" id="Phobius"/>
    </source>
</evidence>
<feature type="transmembrane region" description="Helical" evidence="1">
    <location>
        <begin position="116"/>
        <end position="136"/>
    </location>
</feature>
<dbReference type="Proteomes" id="UP000601435">
    <property type="component" value="Unassembled WGS sequence"/>
</dbReference>
<protein>
    <submittedName>
        <fullName evidence="2">Uncharacterized protein</fullName>
    </submittedName>
</protein>
<name>A0A812QXP4_9DINO</name>
<feature type="transmembrane region" description="Helical" evidence="1">
    <location>
        <begin position="75"/>
        <end position="95"/>
    </location>
</feature>
<evidence type="ECO:0000313" key="3">
    <source>
        <dbReference type="Proteomes" id="UP000601435"/>
    </source>
</evidence>
<organism evidence="2 3">
    <name type="scientific">Symbiodinium necroappetens</name>
    <dbReference type="NCBI Taxonomy" id="1628268"/>
    <lineage>
        <taxon>Eukaryota</taxon>
        <taxon>Sar</taxon>
        <taxon>Alveolata</taxon>
        <taxon>Dinophyceae</taxon>
        <taxon>Suessiales</taxon>
        <taxon>Symbiodiniaceae</taxon>
        <taxon>Symbiodinium</taxon>
    </lineage>
</organism>
<dbReference type="AlphaFoldDB" id="A0A812QXP4"/>
<accession>A0A812QXP4</accession>
<comment type="caution">
    <text evidence="2">The sequence shown here is derived from an EMBL/GenBank/DDBJ whole genome shotgun (WGS) entry which is preliminary data.</text>
</comment>
<sequence length="495" mass="54989">MVGGRPCSLTECQVAPEGLFWHNMPVTPAQRSGKIGMAILALVASCAVWTFLLYIPYAYYMASFSYANGDEPGEFSEGLFICLVVGSQLGLFVVSSMGAKHACFHSEDETQKAYTMFYNAALILNLVMDIALQTYLSYLQMVGVGAHTSDGRLLGSLDSLQQIFESYPIQKSVGKLLFVYCWPCTFFVPFLAEPLAVQWLPKHLAQYIVGANKRIQGENAEKALELGEMEQGRYADCIFNVILLCCIPFISPAYLGMTLAALIFSHGYLYLYDQIKVLRFVRKFNFSDPEVHWLGMQLFAIPCSILAGALVFKANQMSSKSDVLGSGYFQGGSLLAAVVGAAVLHFVLHLALLELVVKPMGQEHDLKSNALYAAAARDCPATYLSTNPIFCLRSKYVLGHNPPQMMYFPGKEHLMQPNSSCLVCRCLSFWGFLLLRMFENQCHMPKNLQGFRPTTRAHQQSLQLARVAACDGVLSMGGQPAWRSRRQCLRTTHQN</sequence>
<dbReference type="EMBL" id="CAJNJA010017810">
    <property type="protein sequence ID" value="CAE7408584.1"/>
    <property type="molecule type" value="Genomic_DNA"/>
</dbReference>
<keyword evidence="3" id="KW-1185">Reference proteome</keyword>
<feature type="transmembrane region" description="Helical" evidence="1">
    <location>
        <begin position="291"/>
        <end position="312"/>
    </location>
</feature>
<proteinExistence type="predicted"/>
<gene>
    <name evidence="2" type="ORF">SNEC2469_LOCUS11232</name>
</gene>